<keyword evidence="8" id="KW-1185">Reference proteome</keyword>
<dbReference type="PROSITE" id="PS00108">
    <property type="entry name" value="PROTEIN_KINASE_ST"/>
    <property type="match status" value="1"/>
</dbReference>
<protein>
    <submittedName>
        <fullName evidence="7">CAMK family protein kinase</fullName>
    </submittedName>
</protein>
<keyword evidence="1 3" id="KW-0547">Nucleotide-binding</keyword>
<dbReference type="InterPro" id="IPR008271">
    <property type="entry name" value="Ser/Thr_kinase_AS"/>
</dbReference>
<name>A0A1J4KEB5_9EUKA</name>
<dbReference type="VEuPathDB" id="TrichDB:TRFO_21907"/>
<keyword evidence="4" id="KW-0723">Serine/threonine-protein kinase</keyword>
<comment type="caution">
    <text evidence="7">The sequence shown here is derived from an EMBL/GenBank/DDBJ whole genome shotgun (WGS) entry which is preliminary data.</text>
</comment>
<dbReference type="SMART" id="SM00220">
    <property type="entry name" value="S_TKc"/>
    <property type="match status" value="1"/>
</dbReference>
<comment type="similarity">
    <text evidence="4">Belongs to the protein kinase superfamily.</text>
</comment>
<evidence type="ECO:0000313" key="8">
    <source>
        <dbReference type="Proteomes" id="UP000179807"/>
    </source>
</evidence>
<dbReference type="GeneID" id="94836965"/>
<dbReference type="InterPro" id="IPR017441">
    <property type="entry name" value="Protein_kinase_ATP_BS"/>
</dbReference>
<dbReference type="InterPro" id="IPR000719">
    <property type="entry name" value="Prot_kinase_dom"/>
</dbReference>
<organism evidence="7 8">
    <name type="scientific">Tritrichomonas foetus</name>
    <dbReference type="NCBI Taxonomy" id="1144522"/>
    <lineage>
        <taxon>Eukaryota</taxon>
        <taxon>Metamonada</taxon>
        <taxon>Parabasalia</taxon>
        <taxon>Tritrichomonadida</taxon>
        <taxon>Tritrichomonadidae</taxon>
        <taxon>Tritrichomonas</taxon>
    </lineage>
</organism>
<keyword evidence="7" id="KW-0418">Kinase</keyword>
<dbReference type="PROSITE" id="PS00107">
    <property type="entry name" value="PROTEIN_KINASE_ATP"/>
    <property type="match status" value="1"/>
</dbReference>
<dbReference type="Gene3D" id="1.10.510.10">
    <property type="entry name" value="Transferase(Phosphotransferase) domain 1"/>
    <property type="match status" value="1"/>
</dbReference>
<dbReference type="FunFam" id="1.10.510.10:FF:001406">
    <property type="entry name" value="CAMK family protein kinase"/>
    <property type="match status" value="1"/>
</dbReference>
<dbReference type="PROSITE" id="PS50011">
    <property type="entry name" value="PROTEIN_KINASE_DOM"/>
    <property type="match status" value="1"/>
</dbReference>
<gene>
    <name evidence="7" type="ORF">TRFO_21907</name>
</gene>
<feature type="compositionally biased region" description="Acidic residues" evidence="5">
    <location>
        <begin position="344"/>
        <end position="358"/>
    </location>
</feature>
<dbReference type="SUPFAM" id="SSF56112">
    <property type="entry name" value="Protein kinase-like (PK-like)"/>
    <property type="match status" value="1"/>
</dbReference>
<proteinExistence type="inferred from homology"/>
<dbReference type="PANTHER" id="PTHR24346:SF77">
    <property type="entry name" value="SERINE THREONINE PROTEIN KINASE"/>
    <property type="match status" value="1"/>
</dbReference>
<reference evidence="7" key="1">
    <citation type="submission" date="2016-10" db="EMBL/GenBank/DDBJ databases">
        <authorList>
            <person name="Benchimol M."/>
            <person name="Almeida L.G."/>
            <person name="Vasconcelos A.T."/>
            <person name="Perreira-Neves A."/>
            <person name="Rosa I.A."/>
            <person name="Tasca T."/>
            <person name="Bogo M.R."/>
            <person name="de Souza W."/>
        </authorList>
    </citation>
    <scope>NUCLEOTIDE SEQUENCE [LARGE SCALE GENOMIC DNA]</scope>
    <source>
        <strain evidence="7">K</strain>
    </source>
</reference>
<evidence type="ECO:0000256" key="1">
    <source>
        <dbReference type="ARBA" id="ARBA00022741"/>
    </source>
</evidence>
<evidence type="ECO:0000256" key="3">
    <source>
        <dbReference type="PROSITE-ProRule" id="PRU10141"/>
    </source>
</evidence>
<dbReference type="InterPro" id="IPR011009">
    <property type="entry name" value="Kinase-like_dom_sf"/>
</dbReference>
<dbReference type="EMBL" id="MLAK01000644">
    <property type="protein sequence ID" value="OHT09256.1"/>
    <property type="molecule type" value="Genomic_DNA"/>
</dbReference>
<dbReference type="GO" id="GO:0005737">
    <property type="term" value="C:cytoplasm"/>
    <property type="evidence" value="ECO:0007669"/>
    <property type="project" value="TreeGrafter"/>
</dbReference>
<dbReference type="GO" id="GO:0005524">
    <property type="term" value="F:ATP binding"/>
    <property type="evidence" value="ECO:0007669"/>
    <property type="project" value="UniProtKB-UniRule"/>
</dbReference>
<evidence type="ECO:0000313" key="7">
    <source>
        <dbReference type="EMBL" id="OHT09256.1"/>
    </source>
</evidence>
<keyword evidence="7" id="KW-0808">Transferase</keyword>
<dbReference type="Pfam" id="PF00069">
    <property type="entry name" value="Pkinase"/>
    <property type="match status" value="1"/>
</dbReference>
<evidence type="ECO:0000256" key="5">
    <source>
        <dbReference type="SAM" id="MobiDB-lite"/>
    </source>
</evidence>
<sequence length="358" mass="41348">MGCCCSKKKVYNEHECNDEEEEEICEEMENYAYIPQYFSFQQFFSEETPPQLYEYLFKKEIGKGAMSRVYLAENVETQELYAAKVYNKRQLEKQTFGNDETLGEQVEREIRLMAKMKHRYILIIIEAIDFADANAKILLTPFAQNGTLQTQLNANTMDIDMIAICFHQVAVGLKYIHNHNIVHRDIKPDNILCFSENYFVISDFSASTELTSSDQTLEDTKGSPAFLSPEECSGNAFHPKPCDVWSYGIALYSAAFKKLPFNLESGQGKTVATTVLIVTELIEKETLQFPEDQEVNPKLRKLLTDVLQKDPTKRPTFEEIVKYDFFEKAWPIDEENAREAKMLEEEEEEANEENVDQN</sequence>
<evidence type="ECO:0000256" key="4">
    <source>
        <dbReference type="RuleBase" id="RU000304"/>
    </source>
</evidence>
<keyword evidence="2 3" id="KW-0067">ATP-binding</keyword>
<feature type="domain" description="Protein kinase" evidence="6">
    <location>
        <begin position="55"/>
        <end position="326"/>
    </location>
</feature>
<dbReference type="OrthoDB" id="68483at2759"/>
<accession>A0A1J4KEB5</accession>
<feature type="region of interest" description="Disordered" evidence="5">
    <location>
        <begin position="338"/>
        <end position="358"/>
    </location>
</feature>
<dbReference type="RefSeq" id="XP_068362392.1">
    <property type="nucleotide sequence ID" value="XM_068502261.1"/>
</dbReference>
<evidence type="ECO:0000256" key="2">
    <source>
        <dbReference type="ARBA" id="ARBA00022840"/>
    </source>
</evidence>
<dbReference type="AlphaFoldDB" id="A0A1J4KEB5"/>
<dbReference type="GO" id="GO:0004674">
    <property type="term" value="F:protein serine/threonine kinase activity"/>
    <property type="evidence" value="ECO:0007669"/>
    <property type="project" value="UniProtKB-KW"/>
</dbReference>
<feature type="binding site" evidence="3">
    <location>
        <position position="84"/>
    </location>
    <ligand>
        <name>ATP</name>
        <dbReference type="ChEBI" id="CHEBI:30616"/>
    </ligand>
</feature>
<dbReference type="Proteomes" id="UP000179807">
    <property type="component" value="Unassembled WGS sequence"/>
</dbReference>
<evidence type="ECO:0000259" key="6">
    <source>
        <dbReference type="PROSITE" id="PS50011"/>
    </source>
</evidence>
<dbReference type="PANTHER" id="PTHR24346">
    <property type="entry name" value="MAP/MICROTUBULE AFFINITY-REGULATING KINASE"/>
    <property type="match status" value="1"/>
</dbReference>
<dbReference type="GO" id="GO:0035556">
    <property type="term" value="P:intracellular signal transduction"/>
    <property type="evidence" value="ECO:0007669"/>
    <property type="project" value="TreeGrafter"/>
</dbReference>